<feature type="domain" description="NAD(P)-binding" evidence="1">
    <location>
        <begin position="8"/>
        <end position="199"/>
    </location>
</feature>
<dbReference type="PANTHER" id="PTHR15020:SF11">
    <property type="entry name" value="OS06G0360300 PROTEIN"/>
    <property type="match status" value="1"/>
</dbReference>
<organism evidence="2 3">
    <name type="scientific">Coccomyxa subellipsoidea</name>
    <dbReference type="NCBI Taxonomy" id="248742"/>
    <lineage>
        <taxon>Eukaryota</taxon>
        <taxon>Viridiplantae</taxon>
        <taxon>Chlorophyta</taxon>
        <taxon>core chlorophytes</taxon>
        <taxon>Trebouxiophyceae</taxon>
        <taxon>Trebouxiophyceae incertae sedis</taxon>
        <taxon>Coccomyxaceae</taxon>
        <taxon>Coccomyxa</taxon>
    </lineage>
</organism>
<dbReference type="PANTHER" id="PTHR15020">
    <property type="entry name" value="FLAVIN REDUCTASE-RELATED"/>
    <property type="match status" value="1"/>
</dbReference>
<proteinExistence type="predicted"/>
<protein>
    <recommendedName>
        <fullName evidence="1">NAD(P)-binding domain-containing protein</fullName>
    </recommendedName>
</protein>
<accession>A0ABR2YR75</accession>
<dbReference type="EMBL" id="JALJOT010000006">
    <property type="protein sequence ID" value="KAK9909407.1"/>
    <property type="molecule type" value="Genomic_DNA"/>
</dbReference>
<name>A0ABR2YR75_9CHLO</name>
<dbReference type="Proteomes" id="UP001491310">
    <property type="component" value="Unassembled WGS sequence"/>
</dbReference>
<sequence length="235" mass="24918">MTSTAVLGAAGPTGLECVKRLLDLGHPVVAVVRNPDKYKDTFPDDQNLQIRKGDVTDTASLQDVFAQTNAKRVIFAASGKGYFSAKDVDEWGVSNTAEAAKGAGVERLVLVSSALVTPKNRFHPIRLILNNIRWGLMDAKFRGEELLRASSVPYTIVRPGGLTNDPPGQKALVASQGDTSAGQVARSDVARVCVAALTDTHAKNVTLELSSKKGSVAPADELQNIFKGLQPDAAP</sequence>
<keyword evidence="3" id="KW-1185">Reference proteome</keyword>
<reference evidence="2 3" key="1">
    <citation type="journal article" date="2024" name="Nat. Commun.">
        <title>Phylogenomics reveals the evolutionary origins of lichenization in chlorophyte algae.</title>
        <authorList>
            <person name="Puginier C."/>
            <person name="Libourel C."/>
            <person name="Otte J."/>
            <person name="Skaloud P."/>
            <person name="Haon M."/>
            <person name="Grisel S."/>
            <person name="Petersen M."/>
            <person name="Berrin J.G."/>
            <person name="Delaux P.M."/>
            <person name="Dal Grande F."/>
            <person name="Keller J."/>
        </authorList>
    </citation>
    <scope>NUCLEOTIDE SEQUENCE [LARGE SCALE GENOMIC DNA]</scope>
    <source>
        <strain evidence="2 3">SAG 216-7</strain>
    </source>
</reference>
<dbReference type="InterPro" id="IPR016040">
    <property type="entry name" value="NAD(P)-bd_dom"/>
</dbReference>
<dbReference type="SUPFAM" id="SSF51735">
    <property type="entry name" value="NAD(P)-binding Rossmann-fold domains"/>
    <property type="match status" value="1"/>
</dbReference>
<evidence type="ECO:0000259" key="1">
    <source>
        <dbReference type="Pfam" id="PF13460"/>
    </source>
</evidence>
<dbReference type="CDD" id="cd05243">
    <property type="entry name" value="SDR_a5"/>
    <property type="match status" value="1"/>
</dbReference>
<evidence type="ECO:0000313" key="2">
    <source>
        <dbReference type="EMBL" id="KAK9909407.1"/>
    </source>
</evidence>
<evidence type="ECO:0000313" key="3">
    <source>
        <dbReference type="Proteomes" id="UP001491310"/>
    </source>
</evidence>
<comment type="caution">
    <text evidence="2">The sequence shown here is derived from an EMBL/GenBank/DDBJ whole genome shotgun (WGS) entry which is preliminary data.</text>
</comment>
<dbReference type="InterPro" id="IPR036291">
    <property type="entry name" value="NAD(P)-bd_dom_sf"/>
</dbReference>
<dbReference type="Gene3D" id="3.40.50.720">
    <property type="entry name" value="NAD(P)-binding Rossmann-like Domain"/>
    <property type="match status" value="1"/>
</dbReference>
<gene>
    <name evidence="2" type="ORF">WJX75_001800</name>
</gene>
<dbReference type="Pfam" id="PF13460">
    <property type="entry name" value="NAD_binding_10"/>
    <property type="match status" value="1"/>
</dbReference>